<sequence>MHQHTDRFTQDGSSSASPSLPLWESITRESLIAEREGQIVLALAGYRRALSIARQLIDSPPPGRAEDCVAALVVSCHNLADLHAGQGEPDLAAEHLSGVHEALIALLLDASRDPALQQAAVRHSRETHMALIGHVSRHGPDPLITRALRAGCLAMNVDNPTRH</sequence>
<proteinExistence type="predicted"/>
<evidence type="ECO:0000256" key="1">
    <source>
        <dbReference type="SAM" id="MobiDB-lite"/>
    </source>
</evidence>
<evidence type="ECO:0000313" key="2">
    <source>
        <dbReference type="EMBL" id="SDR49352.1"/>
    </source>
</evidence>
<dbReference type="RefSeq" id="WP_074771592.1">
    <property type="nucleotide sequence ID" value="NZ_FNKP01000003.1"/>
</dbReference>
<feature type="region of interest" description="Disordered" evidence="1">
    <location>
        <begin position="1"/>
        <end position="20"/>
    </location>
</feature>
<dbReference type="Pfam" id="PF10952">
    <property type="entry name" value="DUF2753"/>
    <property type="match status" value="1"/>
</dbReference>
<evidence type="ECO:0000313" key="3">
    <source>
        <dbReference type="Proteomes" id="UP000183487"/>
    </source>
</evidence>
<dbReference type="Proteomes" id="UP000183487">
    <property type="component" value="Unassembled WGS sequence"/>
</dbReference>
<dbReference type="AlphaFoldDB" id="A0A1H1JHG6"/>
<gene>
    <name evidence="2" type="ORF">SAMN05443245_6395</name>
</gene>
<keyword evidence="3" id="KW-1185">Reference proteome</keyword>
<accession>A0A1H1JHG6</accession>
<protein>
    <recommendedName>
        <fullName evidence="4">Tetratricopeptide repeat-containing protein</fullName>
    </recommendedName>
</protein>
<reference evidence="3" key="1">
    <citation type="submission" date="2016-10" db="EMBL/GenBank/DDBJ databases">
        <authorList>
            <person name="Varghese N."/>
        </authorList>
    </citation>
    <scope>NUCLEOTIDE SEQUENCE [LARGE SCALE GENOMIC DNA]</scope>
    <source>
        <strain evidence="3">GAS106B</strain>
    </source>
</reference>
<dbReference type="EMBL" id="FNKP01000003">
    <property type="protein sequence ID" value="SDR49352.1"/>
    <property type="molecule type" value="Genomic_DNA"/>
</dbReference>
<evidence type="ECO:0008006" key="4">
    <source>
        <dbReference type="Google" id="ProtNLM"/>
    </source>
</evidence>
<name>A0A1H1JHG6_9BURK</name>
<organism evidence="2 3">
    <name type="scientific">Paraburkholderia fungorum</name>
    <dbReference type="NCBI Taxonomy" id="134537"/>
    <lineage>
        <taxon>Bacteria</taxon>
        <taxon>Pseudomonadati</taxon>
        <taxon>Pseudomonadota</taxon>
        <taxon>Betaproteobacteria</taxon>
        <taxon>Burkholderiales</taxon>
        <taxon>Burkholderiaceae</taxon>
        <taxon>Paraburkholderia</taxon>
    </lineage>
</organism>
<dbReference type="InterPro" id="IPR020206">
    <property type="entry name" value="Uncharacterised_VP2110"/>
</dbReference>